<feature type="domain" description="Glycosyltransferase 2-like" evidence="4">
    <location>
        <begin position="5"/>
        <end position="172"/>
    </location>
</feature>
<name>A0ABP9HZ95_9ACTN</name>
<dbReference type="Gene3D" id="3.90.550.10">
    <property type="entry name" value="Spore Coat Polysaccharide Biosynthesis Protein SpsA, Chain A"/>
    <property type="match status" value="1"/>
</dbReference>
<comment type="similarity">
    <text evidence="1">Belongs to the glycosyltransferase 2 family.</text>
</comment>
<keyword evidence="2" id="KW-0328">Glycosyltransferase</keyword>
<dbReference type="InterPro" id="IPR001173">
    <property type="entry name" value="Glyco_trans_2-like"/>
</dbReference>
<comment type="caution">
    <text evidence="5">The sequence shown here is derived from an EMBL/GenBank/DDBJ whole genome shotgun (WGS) entry which is preliminary data.</text>
</comment>
<dbReference type="Pfam" id="PF00535">
    <property type="entry name" value="Glycos_transf_2"/>
    <property type="match status" value="1"/>
</dbReference>
<keyword evidence="3" id="KW-0808">Transferase</keyword>
<dbReference type="RefSeq" id="WP_345712737.1">
    <property type="nucleotide sequence ID" value="NZ_BAABIL010000349.1"/>
</dbReference>
<sequence>MRTIVVLPTYQEAQNVARIVADVLASPLAPDVLVVDDSSPDGTGDVVRALAGELPEGRLRLLTRASKDGLGAAYRAGFAEALSLGYDAVVQMDADGSHPVAALQPMAAELQAGADLVLGSRYVPGGAVDDAWPWYRRALSRGGNVYARLLLRSDLADLTGGYKMWRADLLRRLDLGALTAAGYAFQIQTTLAALELGARTAQVPILFTERTHGSSKMSRRIVAEAMVAVLRMRRHGATGTRRPPA</sequence>
<gene>
    <name evidence="5" type="ORF">GCM10023225_23330</name>
</gene>
<evidence type="ECO:0000256" key="3">
    <source>
        <dbReference type="ARBA" id="ARBA00022679"/>
    </source>
</evidence>
<evidence type="ECO:0000259" key="4">
    <source>
        <dbReference type="Pfam" id="PF00535"/>
    </source>
</evidence>
<evidence type="ECO:0000313" key="6">
    <source>
        <dbReference type="Proteomes" id="UP001501195"/>
    </source>
</evidence>
<organism evidence="5 6">
    <name type="scientific">Kineococcus glutinatus</name>
    <dbReference type="NCBI Taxonomy" id="1070872"/>
    <lineage>
        <taxon>Bacteria</taxon>
        <taxon>Bacillati</taxon>
        <taxon>Actinomycetota</taxon>
        <taxon>Actinomycetes</taxon>
        <taxon>Kineosporiales</taxon>
        <taxon>Kineosporiaceae</taxon>
        <taxon>Kineococcus</taxon>
    </lineage>
</organism>
<evidence type="ECO:0000313" key="5">
    <source>
        <dbReference type="EMBL" id="GAA4983133.1"/>
    </source>
</evidence>
<dbReference type="Proteomes" id="UP001501195">
    <property type="component" value="Unassembled WGS sequence"/>
</dbReference>
<reference evidence="6" key="1">
    <citation type="journal article" date="2019" name="Int. J. Syst. Evol. Microbiol.">
        <title>The Global Catalogue of Microorganisms (GCM) 10K type strain sequencing project: providing services to taxonomists for standard genome sequencing and annotation.</title>
        <authorList>
            <consortium name="The Broad Institute Genomics Platform"/>
            <consortium name="The Broad Institute Genome Sequencing Center for Infectious Disease"/>
            <person name="Wu L."/>
            <person name="Ma J."/>
        </authorList>
    </citation>
    <scope>NUCLEOTIDE SEQUENCE [LARGE SCALE GENOMIC DNA]</scope>
    <source>
        <strain evidence="6">JCM 18126</strain>
    </source>
</reference>
<accession>A0ABP9HZ95</accession>
<dbReference type="EMBL" id="BAABIL010000349">
    <property type="protein sequence ID" value="GAA4983133.1"/>
    <property type="molecule type" value="Genomic_DNA"/>
</dbReference>
<evidence type="ECO:0000256" key="2">
    <source>
        <dbReference type="ARBA" id="ARBA00022676"/>
    </source>
</evidence>
<dbReference type="PANTHER" id="PTHR43398:SF1">
    <property type="entry name" value="DOLICHOL-PHOSPHATE MANNOSYLTRANSFERASE SUBUNIT 1"/>
    <property type="match status" value="1"/>
</dbReference>
<dbReference type="InterPro" id="IPR029044">
    <property type="entry name" value="Nucleotide-diphossugar_trans"/>
</dbReference>
<proteinExistence type="inferred from homology"/>
<dbReference type="InterPro" id="IPR039528">
    <property type="entry name" value="DPM1-like"/>
</dbReference>
<dbReference type="CDD" id="cd06442">
    <property type="entry name" value="DPM1_like"/>
    <property type="match status" value="1"/>
</dbReference>
<dbReference type="PANTHER" id="PTHR43398">
    <property type="entry name" value="DOLICHOL-PHOSPHATE MANNOSYLTRANSFERASE SUBUNIT 1"/>
    <property type="match status" value="1"/>
</dbReference>
<protein>
    <submittedName>
        <fullName evidence="5">Polyprenol monophosphomannose synthase</fullName>
    </submittedName>
</protein>
<dbReference type="SUPFAM" id="SSF53448">
    <property type="entry name" value="Nucleotide-diphospho-sugar transferases"/>
    <property type="match status" value="1"/>
</dbReference>
<keyword evidence="6" id="KW-1185">Reference proteome</keyword>
<evidence type="ECO:0000256" key="1">
    <source>
        <dbReference type="ARBA" id="ARBA00006739"/>
    </source>
</evidence>